<accession>A0A5S6QRN5</accession>
<name>A0A5S6QRN5_TRIMR</name>
<evidence type="ECO:0000313" key="1">
    <source>
        <dbReference type="Proteomes" id="UP000046395"/>
    </source>
</evidence>
<reference evidence="2" key="1">
    <citation type="submission" date="2019-12" db="UniProtKB">
        <authorList>
            <consortium name="WormBaseParasite"/>
        </authorList>
    </citation>
    <scope>IDENTIFICATION</scope>
</reference>
<protein>
    <submittedName>
        <fullName evidence="2">Uncharacterized protein</fullName>
    </submittedName>
</protein>
<evidence type="ECO:0000313" key="2">
    <source>
        <dbReference type="WBParaSite" id="TMUE_2000009552.1"/>
    </source>
</evidence>
<sequence length="108" mass="12627">MDEHVQLLKPFSVWQFDFTARRYLSSLQWQFVHTKYQCANEVSVASSRTSSNMLRTEMQVSLRIGLRKAFGSIETAFRKETFWPRRLKAFHFKCSVKTRHPGAPEGQG</sequence>
<organism evidence="1 2">
    <name type="scientific">Trichuris muris</name>
    <name type="common">Mouse whipworm</name>
    <dbReference type="NCBI Taxonomy" id="70415"/>
    <lineage>
        <taxon>Eukaryota</taxon>
        <taxon>Metazoa</taxon>
        <taxon>Ecdysozoa</taxon>
        <taxon>Nematoda</taxon>
        <taxon>Enoplea</taxon>
        <taxon>Dorylaimia</taxon>
        <taxon>Trichinellida</taxon>
        <taxon>Trichuridae</taxon>
        <taxon>Trichuris</taxon>
    </lineage>
</organism>
<keyword evidence="1" id="KW-1185">Reference proteome</keyword>
<dbReference type="WBParaSite" id="TMUE_2000009552.1">
    <property type="protein sequence ID" value="TMUE_2000009552.1"/>
    <property type="gene ID" value="WBGene00300632"/>
</dbReference>
<proteinExistence type="predicted"/>
<dbReference type="AlphaFoldDB" id="A0A5S6QRN5"/>
<dbReference type="Proteomes" id="UP000046395">
    <property type="component" value="Unassembled WGS sequence"/>
</dbReference>